<protein>
    <recommendedName>
        <fullName evidence="4">EndoU nuclease</fullName>
    </recommendedName>
</protein>
<keyword evidence="1" id="KW-0472">Membrane</keyword>
<evidence type="ECO:0000256" key="1">
    <source>
        <dbReference type="SAM" id="Phobius"/>
    </source>
</evidence>
<keyword evidence="1" id="KW-0812">Transmembrane</keyword>
<dbReference type="EMBL" id="FNOI01000002">
    <property type="protein sequence ID" value="SDW62602.1"/>
    <property type="molecule type" value="Genomic_DNA"/>
</dbReference>
<keyword evidence="1" id="KW-1133">Transmembrane helix</keyword>
<feature type="transmembrane region" description="Helical" evidence="1">
    <location>
        <begin position="318"/>
        <end position="342"/>
    </location>
</feature>
<gene>
    <name evidence="2" type="ORF">SAMN04488001_1379</name>
</gene>
<dbReference type="AlphaFoldDB" id="A0A1H2V2M8"/>
<dbReference type="STRING" id="670155.SAMN04488001_1379"/>
<evidence type="ECO:0000313" key="2">
    <source>
        <dbReference type="EMBL" id="SDW62602.1"/>
    </source>
</evidence>
<name>A0A1H2V2M8_9RHOB</name>
<dbReference type="Proteomes" id="UP000199441">
    <property type="component" value="Unassembled WGS sequence"/>
</dbReference>
<proteinExistence type="predicted"/>
<evidence type="ECO:0000313" key="3">
    <source>
        <dbReference type="Proteomes" id="UP000199441"/>
    </source>
</evidence>
<sequence>MVEACYVDAWNTPLTDACVKVEDSTGVVVDGAIRTEPLAAHGQRDGDAPTAPLMTMGTTPLIEVAHGITDVSLVAQGAGGEADSGMDDLGAALTAFRDDALTKLQPYVAEWEAKGLLSIPEARLRGIGKGLSSWYEGEASFWGGVSEKAISAYQSAKGLAEDAGEAFDAYVARQTPMEQNLIKWGGPLGAVYVFGTSLGETAFEAVSDLIDGIDDLSDYIDTIMAAMRNLASGTVDLMEAALDTLRDLPGDLGSLFAQLIDNGQDWIERMVLIASETSAFENVFHVIMSVAMNMVPNFWSEMVGVVTGFILPEVLIEIVLAVIAALTGAGVALLSGRFVAFIGKLRGMARKAASLGVLADILDAFRKAIAALAKIGKGLHDELEAATRAGADGVARIRRRLNQYKVEVDPNTLGMNGGNIRIVRKVGNPRILDGNAKKGWEHIQKRHMPPDGEADLFAPGTTREQLQQASDEIVQKGVRTSSPTRPVQVFERRMIINGLRANYRVVVDTVDDSVVTIFPVLGG</sequence>
<evidence type="ECO:0008006" key="4">
    <source>
        <dbReference type="Google" id="ProtNLM"/>
    </source>
</evidence>
<reference evidence="3" key="1">
    <citation type="submission" date="2016-10" db="EMBL/GenBank/DDBJ databases">
        <authorList>
            <person name="Varghese N."/>
            <person name="Submissions S."/>
        </authorList>
    </citation>
    <scope>NUCLEOTIDE SEQUENCE [LARGE SCALE GENOMIC DNA]</scope>
    <source>
        <strain evidence="3">DSM 26922</strain>
    </source>
</reference>
<keyword evidence="3" id="KW-1185">Reference proteome</keyword>
<accession>A0A1H2V2M8</accession>
<organism evidence="2 3">
    <name type="scientific">Litoreibacter albidus</name>
    <dbReference type="NCBI Taxonomy" id="670155"/>
    <lineage>
        <taxon>Bacteria</taxon>
        <taxon>Pseudomonadati</taxon>
        <taxon>Pseudomonadota</taxon>
        <taxon>Alphaproteobacteria</taxon>
        <taxon>Rhodobacterales</taxon>
        <taxon>Roseobacteraceae</taxon>
        <taxon>Litoreibacter</taxon>
    </lineage>
</organism>
<dbReference type="RefSeq" id="WP_211664261.1">
    <property type="nucleotide sequence ID" value="NZ_FNOI01000002.1"/>
</dbReference>